<organism evidence="1 2">
    <name type="scientific">Candidatus Uhrbacteria bacterium RIFCSPLOWO2_02_FULL_48_12</name>
    <dbReference type="NCBI Taxonomy" id="1802407"/>
    <lineage>
        <taxon>Bacteria</taxon>
        <taxon>Candidatus Uhriibacteriota</taxon>
    </lineage>
</organism>
<dbReference type="EMBL" id="MGEP01000007">
    <property type="protein sequence ID" value="OGL87472.1"/>
    <property type="molecule type" value="Genomic_DNA"/>
</dbReference>
<dbReference type="InterPro" id="IPR045584">
    <property type="entry name" value="Pilin-like"/>
</dbReference>
<dbReference type="SUPFAM" id="SSF54523">
    <property type="entry name" value="Pili subunits"/>
    <property type="match status" value="1"/>
</dbReference>
<dbReference type="Gene3D" id="3.30.700.10">
    <property type="entry name" value="Glycoprotein, Type 4 Pilin"/>
    <property type="match status" value="1"/>
</dbReference>
<proteinExistence type="predicted"/>
<name>A0A1F7VAC2_9BACT</name>
<evidence type="ECO:0000313" key="1">
    <source>
        <dbReference type="EMBL" id="OGL87472.1"/>
    </source>
</evidence>
<gene>
    <name evidence="1" type="ORF">A3I40_01415</name>
</gene>
<evidence type="ECO:0008006" key="3">
    <source>
        <dbReference type="Google" id="ProtNLM"/>
    </source>
</evidence>
<dbReference type="AlphaFoldDB" id="A0A1F7VAC2"/>
<dbReference type="Proteomes" id="UP000178723">
    <property type="component" value="Unassembled WGS sequence"/>
</dbReference>
<comment type="caution">
    <text evidence="1">The sequence shown here is derived from an EMBL/GenBank/DDBJ whole genome shotgun (WGS) entry which is preliminary data.</text>
</comment>
<dbReference type="STRING" id="1802407.A3I40_01415"/>
<protein>
    <recommendedName>
        <fullName evidence="3">General secretion pathway GspH domain-containing protein</fullName>
    </recommendedName>
</protein>
<accession>A0A1F7VAC2</accession>
<evidence type="ECO:0000313" key="2">
    <source>
        <dbReference type="Proteomes" id="UP000178723"/>
    </source>
</evidence>
<sequence length="143" mass="15550">MIELLIVVSITILLTAMALPIYGNFQSSTYLNERTAEIIQSIRTAQARSLARVNDKPHGVYFDITASPDKFILYQGFDYPSRDTNYDRTVILEDSLSLVTTTGNDLNFSRGLGTPSAIGNITLANALGKSTVIAINSLGMVSD</sequence>
<reference evidence="1 2" key="1">
    <citation type="journal article" date="2016" name="Nat. Commun.">
        <title>Thousands of microbial genomes shed light on interconnected biogeochemical processes in an aquifer system.</title>
        <authorList>
            <person name="Anantharaman K."/>
            <person name="Brown C.T."/>
            <person name="Hug L.A."/>
            <person name="Sharon I."/>
            <person name="Castelle C.J."/>
            <person name="Probst A.J."/>
            <person name="Thomas B.C."/>
            <person name="Singh A."/>
            <person name="Wilkins M.J."/>
            <person name="Karaoz U."/>
            <person name="Brodie E.L."/>
            <person name="Williams K.H."/>
            <person name="Hubbard S.S."/>
            <person name="Banfield J.F."/>
        </authorList>
    </citation>
    <scope>NUCLEOTIDE SEQUENCE [LARGE SCALE GENOMIC DNA]</scope>
</reference>